<dbReference type="OrthoDB" id="2878915at2"/>
<keyword evidence="3" id="KW-1185">Reference proteome</keyword>
<dbReference type="Gene3D" id="4.10.810.10">
    <property type="entry name" value="Virus Scaffolding Protein, Chain A"/>
    <property type="match status" value="1"/>
</dbReference>
<evidence type="ECO:0000313" key="3">
    <source>
        <dbReference type="Proteomes" id="UP000242310"/>
    </source>
</evidence>
<name>A0A2P8HXP7_9BACI</name>
<dbReference type="EMBL" id="PYAV01000002">
    <property type="protein sequence ID" value="PSL50978.1"/>
    <property type="molecule type" value="Genomic_DNA"/>
</dbReference>
<proteinExistence type="predicted"/>
<gene>
    <name evidence="2" type="ORF">B0H94_102255</name>
</gene>
<reference evidence="2 3" key="1">
    <citation type="submission" date="2018-03" db="EMBL/GenBank/DDBJ databases">
        <title>Genomic Encyclopedia of Type Strains, Phase III (KMG-III): the genomes of soil and plant-associated and newly described type strains.</title>
        <authorList>
            <person name="Whitman W."/>
        </authorList>
    </citation>
    <scope>NUCLEOTIDE SEQUENCE [LARGE SCALE GENOMIC DNA]</scope>
    <source>
        <strain evidence="2 3">CGMCC 1.07653</strain>
    </source>
</reference>
<dbReference type="InterPro" id="IPR014957">
    <property type="entry name" value="IDEAL_dom"/>
</dbReference>
<dbReference type="RefSeq" id="WP_106587690.1">
    <property type="nucleotide sequence ID" value="NZ_PYAV01000002.1"/>
</dbReference>
<comment type="caution">
    <text evidence="2">The sequence shown here is derived from an EMBL/GenBank/DDBJ whole genome shotgun (WGS) entry which is preliminary data.</text>
</comment>
<feature type="domain" description="IDEAL" evidence="1">
    <location>
        <begin position="36"/>
        <end position="72"/>
    </location>
</feature>
<dbReference type="Proteomes" id="UP000242310">
    <property type="component" value="Unassembled WGS sequence"/>
</dbReference>
<sequence>MQQPTYEKHLLKKLKSVQQGQRPPRQVLQSLYARMMMEYTVHEQNKARLKQRIDQALDDGDYEAFMHYTSVYNEWRETQQIGKMISEQGYELELTFDVDDT</sequence>
<evidence type="ECO:0000313" key="2">
    <source>
        <dbReference type="EMBL" id="PSL50978.1"/>
    </source>
</evidence>
<accession>A0A2P8HXP7</accession>
<dbReference type="SMART" id="SM00914">
    <property type="entry name" value="IDEAL"/>
    <property type="match status" value="1"/>
</dbReference>
<dbReference type="AlphaFoldDB" id="A0A2P8HXP7"/>
<dbReference type="Pfam" id="PF08858">
    <property type="entry name" value="IDEAL"/>
    <property type="match status" value="1"/>
</dbReference>
<evidence type="ECO:0000259" key="1">
    <source>
        <dbReference type="SMART" id="SM00914"/>
    </source>
</evidence>
<protein>
    <submittedName>
        <fullName evidence="2">IDEAL domain-containing protein</fullName>
    </submittedName>
</protein>
<organism evidence="2 3">
    <name type="scientific">Salsuginibacillus halophilus</name>
    <dbReference type="NCBI Taxonomy" id="517424"/>
    <lineage>
        <taxon>Bacteria</taxon>
        <taxon>Bacillati</taxon>
        <taxon>Bacillota</taxon>
        <taxon>Bacilli</taxon>
        <taxon>Bacillales</taxon>
        <taxon>Bacillaceae</taxon>
        <taxon>Salsuginibacillus</taxon>
    </lineage>
</organism>
<dbReference type="InterPro" id="IPR027393">
    <property type="entry name" value="Virus_scaffolding_prot_C"/>
</dbReference>